<evidence type="ECO:0000256" key="1">
    <source>
        <dbReference type="ARBA" id="ARBA00007734"/>
    </source>
</evidence>
<evidence type="ECO:0000256" key="2">
    <source>
        <dbReference type="SAM" id="MobiDB-lite"/>
    </source>
</evidence>
<accession>A0ABX2EGT5</accession>
<feature type="region of interest" description="Disordered" evidence="2">
    <location>
        <begin position="88"/>
        <end position="148"/>
    </location>
</feature>
<comment type="caution">
    <text evidence="4">The sequence shown here is derived from an EMBL/GenBank/DDBJ whole genome shotgun (WGS) entry which is preliminary data.</text>
</comment>
<dbReference type="Pfam" id="PF01464">
    <property type="entry name" value="SLT"/>
    <property type="match status" value="1"/>
</dbReference>
<feature type="region of interest" description="Disordered" evidence="2">
    <location>
        <begin position="22"/>
        <end position="67"/>
    </location>
</feature>
<dbReference type="PANTHER" id="PTHR37423:SF2">
    <property type="entry name" value="MEMBRANE-BOUND LYTIC MUREIN TRANSGLYCOSYLASE C"/>
    <property type="match status" value="1"/>
</dbReference>
<feature type="compositionally biased region" description="Low complexity" evidence="2">
    <location>
        <begin position="98"/>
        <end position="122"/>
    </location>
</feature>
<dbReference type="SUPFAM" id="SSF53955">
    <property type="entry name" value="Lysozyme-like"/>
    <property type="match status" value="1"/>
</dbReference>
<evidence type="ECO:0000259" key="3">
    <source>
        <dbReference type="Pfam" id="PF01464"/>
    </source>
</evidence>
<dbReference type="Gene3D" id="1.10.530.10">
    <property type="match status" value="1"/>
</dbReference>
<organism evidence="4 5">
    <name type="scientific">Pseudaquabacterium terrae</name>
    <dbReference type="NCBI Taxonomy" id="2732868"/>
    <lineage>
        <taxon>Bacteria</taxon>
        <taxon>Pseudomonadati</taxon>
        <taxon>Pseudomonadota</taxon>
        <taxon>Betaproteobacteria</taxon>
        <taxon>Burkholderiales</taxon>
        <taxon>Sphaerotilaceae</taxon>
        <taxon>Pseudaquabacterium</taxon>
    </lineage>
</organism>
<evidence type="ECO:0000313" key="4">
    <source>
        <dbReference type="EMBL" id="NRF67833.1"/>
    </source>
</evidence>
<feature type="compositionally biased region" description="Gly residues" evidence="2">
    <location>
        <begin position="49"/>
        <end position="67"/>
    </location>
</feature>
<reference evidence="4 5" key="1">
    <citation type="submission" date="2020-05" db="EMBL/GenBank/DDBJ databases">
        <title>Aquincola sp. isolate from soil.</title>
        <authorList>
            <person name="Han J."/>
            <person name="Kim D.-U."/>
        </authorList>
    </citation>
    <scope>NUCLEOTIDE SEQUENCE [LARGE SCALE GENOMIC DNA]</scope>
    <source>
        <strain evidence="4 5">S2</strain>
    </source>
</reference>
<dbReference type="Proteomes" id="UP000737171">
    <property type="component" value="Unassembled WGS sequence"/>
</dbReference>
<dbReference type="PANTHER" id="PTHR37423">
    <property type="entry name" value="SOLUBLE LYTIC MUREIN TRANSGLYCOSYLASE-RELATED"/>
    <property type="match status" value="1"/>
</dbReference>
<protein>
    <submittedName>
        <fullName evidence="4">Transglycosylase SLT domain-containing protein</fullName>
    </submittedName>
</protein>
<evidence type="ECO:0000313" key="5">
    <source>
        <dbReference type="Proteomes" id="UP000737171"/>
    </source>
</evidence>
<dbReference type="RefSeq" id="WP_173122916.1">
    <property type="nucleotide sequence ID" value="NZ_JABRWJ010000003.1"/>
</dbReference>
<gene>
    <name evidence="4" type="ORF">HLB44_12640</name>
</gene>
<keyword evidence="5" id="KW-1185">Reference proteome</keyword>
<sequence>MSMMEMMLAAMQFQQASQGGGLQDLKGQINNNLQDGSNQVGGDPSSIGGPSGVGGPSGTDPMGGGGGIMQMLQQLLMMLMMVMQQMSQGGEGGGGFSPNGNSSGPGHTLDSGSPSGSPTGGVSSSGGGTPVDSNYPSRTGPAGGQYDDAINSAAAKHGMDPEVIKCVMAKESQGDPNATSSAGAVGLMQVKPETASELLGRPVTAEELKSNPELNIEVGTMYLKKMMDEKGSLEDALGGYNQGPNADWRSIPESQNYVQEIMDALGSGSLPSW</sequence>
<feature type="domain" description="Transglycosylase SLT" evidence="3">
    <location>
        <begin position="149"/>
        <end position="256"/>
    </location>
</feature>
<comment type="similarity">
    <text evidence="1">Belongs to the transglycosylase Slt family.</text>
</comment>
<dbReference type="InterPro" id="IPR008258">
    <property type="entry name" value="Transglycosylase_SLT_dom_1"/>
</dbReference>
<dbReference type="EMBL" id="JABRWJ010000003">
    <property type="protein sequence ID" value="NRF67833.1"/>
    <property type="molecule type" value="Genomic_DNA"/>
</dbReference>
<feature type="compositionally biased region" description="Polar residues" evidence="2">
    <location>
        <begin position="28"/>
        <end position="38"/>
    </location>
</feature>
<name>A0ABX2EGT5_9BURK</name>
<dbReference type="PROSITE" id="PS00922">
    <property type="entry name" value="TRANSGLYCOSYLASE"/>
    <property type="match status" value="1"/>
</dbReference>
<dbReference type="InterPro" id="IPR023346">
    <property type="entry name" value="Lysozyme-like_dom_sf"/>
</dbReference>
<dbReference type="InterPro" id="IPR000189">
    <property type="entry name" value="Transglyc_AS"/>
</dbReference>
<proteinExistence type="inferred from homology"/>